<protein>
    <submittedName>
        <fullName evidence="1">Uncharacterized protein</fullName>
    </submittedName>
</protein>
<evidence type="ECO:0000313" key="2">
    <source>
        <dbReference type="Proteomes" id="UP000596742"/>
    </source>
</evidence>
<organism evidence="1 2">
    <name type="scientific">Mytilus galloprovincialis</name>
    <name type="common">Mediterranean mussel</name>
    <dbReference type="NCBI Taxonomy" id="29158"/>
    <lineage>
        <taxon>Eukaryota</taxon>
        <taxon>Metazoa</taxon>
        <taxon>Spiralia</taxon>
        <taxon>Lophotrochozoa</taxon>
        <taxon>Mollusca</taxon>
        <taxon>Bivalvia</taxon>
        <taxon>Autobranchia</taxon>
        <taxon>Pteriomorphia</taxon>
        <taxon>Mytilida</taxon>
        <taxon>Mytiloidea</taxon>
        <taxon>Mytilidae</taxon>
        <taxon>Mytilinae</taxon>
        <taxon>Mytilus</taxon>
    </lineage>
</organism>
<reference evidence="1" key="1">
    <citation type="submission" date="2018-11" db="EMBL/GenBank/DDBJ databases">
        <authorList>
            <person name="Alioto T."/>
            <person name="Alioto T."/>
        </authorList>
    </citation>
    <scope>NUCLEOTIDE SEQUENCE</scope>
</reference>
<sequence length="98" mass="11297">MKSLGTGSAWDYDVTGVKEDRDEKIPPLLLKETIRLQIVFSFMSIAFTAKIMPNERNPRPWTAVDYHYGGDIVLQVSIHMKDEKDHPIMTHLWSSCTF</sequence>
<accession>A0A8B6EW93</accession>
<dbReference type="AlphaFoldDB" id="A0A8B6EW93"/>
<keyword evidence="2" id="KW-1185">Reference proteome</keyword>
<name>A0A8B6EW93_MYTGA</name>
<evidence type="ECO:0000313" key="1">
    <source>
        <dbReference type="EMBL" id="VDI40016.1"/>
    </source>
</evidence>
<dbReference type="Proteomes" id="UP000596742">
    <property type="component" value="Unassembled WGS sequence"/>
</dbReference>
<proteinExistence type="predicted"/>
<gene>
    <name evidence="1" type="ORF">MGAL_10B001175</name>
</gene>
<comment type="caution">
    <text evidence="1">The sequence shown here is derived from an EMBL/GenBank/DDBJ whole genome shotgun (WGS) entry which is preliminary data.</text>
</comment>
<dbReference type="EMBL" id="UYJE01005749">
    <property type="protein sequence ID" value="VDI40016.1"/>
    <property type="molecule type" value="Genomic_DNA"/>
</dbReference>